<evidence type="ECO:0000256" key="5">
    <source>
        <dbReference type="ARBA" id="ARBA00022729"/>
    </source>
</evidence>
<protein>
    <recommendedName>
        <fullName evidence="13">G-protein coupled receptors family 2 profile 2 domain-containing protein</fullName>
    </recommendedName>
</protein>
<evidence type="ECO:0000256" key="9">
    <source>
        <dbReference type="ARBA" id="ARBA00023170"/>
    </source>
</evidence>
<evidence type="ECO:0000256" key="8">
    <source>
        <dbReference type="ARBA" id="ARBA00023136"/>
    </source>
</evidence>
<dbReference type="Pfam" id="PF06652">
    <property type="entry name" value="Methuselah_N"/>
    <property type="match status" value="1"/>
</dbReference>
<dbReference type="InterPro" id="IPR036272">
    <property type="entry name" value="Methuselah_N_sf"/>
</dbReference>
<keyword evidence="6 11" id="KW-1133">Transmembrane helix</keyword>
<dbReference type="CDD" id="cd15039">
    <property type="entry name" value="7tmB3_Methuselah-like"/>
    <property type="match status" value="1"/>
</dbReference>
<dbReference type="EMBL" id="OU895878">
    <property type="protein sequence ID" value="CAH1719588.1"/>
    <property type="molecule type" value="Genomic_DNA"/>
</dbReference>
<dbReference type="PANTHER" id="PTHR47154:SF2">
    <property type="entry name" value="G-PROTEIN COUPLED RECEPTOR MTH-RELATED"/>
    <property type="match status" value="1"/>
</dbReference>
<dbReference type="InterPro" id="IPR044860">
    <property type="entry name" value="Methusela_ecto_dom_1"/>
</dbReference>
<gene>
    <name evidence="14" type="ORF">CHIRRI_LOCUS6871</name>
</gene>
<keyword evidence="8 11" id="KW-0472">Membrane</keyword>
<keyword evidence="4 11" id="KW-0812">Transmembrane</keyword>
<feature type="chain" id="PRO_5040179090" description="G-protein coupled receptors family 2 profile 2 domain-containing protein" evidence="12">
    <location>
        <begin position="19"/>
        <end position="429"/>
    </location>
</feature>
<evidence type="ECO:0000256" key="1">
    <source>
        <dbReference type="ARBA" id="ARBA00004651"/>
    </source>
</evidence>
<evidence type="ECO:0000256" key="2">
    <source>
        <dbReference type="ARBA" id="ARBA00008979"/>
    </source>
</evidence>
<sequence>MRYLTVSIFVCLSVQIYAFNSMIQWQGPCNFMDTINITGGYKNDNNSFIYQGVTYEYGTYGLYGYIIENQTEKINVPAHYRGCVCKYKPCLRVCCVEGLGLNGQHPSCIKTNTLQVYTQDNDETLIDIETHEYGLLINRPCGKMYELEPTDYTEDQWFFLKNGSILAASGVSDTNDYCFGQVYNSSDPDEILTKVLLCFHPSNDVRFSVYPIGMLFSIPFLIITFCVYAFIPELRNLHGKCLMCYVLSLTILYISLSAVQLDRENVLLETIQCAVFGFSIYICVLLCFFWLNVMCYDIWSTFRGGISRGRGGDSKRFMFYMMYAFGFPLTISTIVYIIDIYKLVPENLLPKIGIKRCWMQNERIVEAIYVYFPISIIMAINIVLYSITAYKIWRVQKETSVIRHGDSQKHSKLEADTDRCILIFGQFHE</sequence>
<feature type="transmembrane region" description="Helical" evidence="11">
    <location>
        <begin position="317"/>
        <end position="338"/>
    </location>
</feature>
<dbReference type="PANTHER" id="PTHR47154">
    <property type="entry name" value="G-PROTEIN COUPLED RECEPTOR MTH-RELATED"/>
    <property type="match status" value="1"/>
</dbReference>
<dbReference type="Gene3D" id="1.20.1070.10">
    <property type="entry name" value="Rhodopsin 7-helix transmembrane proteins"/>
    <property type="match status" value="1"/>
</dbReference>
<feature type="transmembrane region" description="Helical" evidence="11">
    <location>
        <begin position="207"/>
        <end position="230"/>
    </location>
</feature>
<evidence type="ECO:0000259" key="13">
    <source>
        <dbReference type="PROSITE" id="PS50261"/>
    </source>
</evidence>
<organism evidence="14 15">
    <name type="scientific">Chironomus riparius</name>
    <dbReference type="NCBI Taxonomy" id="315576"/>
    <lineage>
        <taxon>Eukaryota</taxon>
        <taxon>Metazoa</taxon>
        <taxon>Ecdysozoa</taxon>
        <taxon>Arthropoda</taxon>
        <taxon>Hexapoda</taxon>
        <taxon>Insecta</taxon>
        <taxon>Pterygota</taxon>
        <taxon>Neoptera</taxon>
        <taxon>Endopterygota</taxon>
        <taxon>Diptera</taxon>
        <taxon>Nematocera</taxon>
        <taxon>Chironomoidea</taxon>
        <taxon>Chironomidae</taxon>
        <taxon>Chironominae</taxon>
        <taxon>Chironomus</taxon>
    </lineage>
</organism>
<keyword evidence="3" id="KW-1003">Cell membrane</keyword>
<comment type="similarity">
    <text evidence="2">Belongs to the G-protein coupled receptor 2 family. Mth subfamily.</text>
</comment>
<dbReference type="AlphaFoldDB" id="A0A9P0IVT6"/>
<keyword evidence="9" id="KW-0675">Receptor</keyword>
<dbReference type="GO" id="GO:0007166">
    <property type="term" value="P:cell surface receptor signaling pathway"/>
    <property type="evidence" value="ECO:0007669"/>
    <property type="project" value="InterPro"/>
</dbReference>
<feature type="transmembrane region" description="Helical" evidence="11">
    <location>
        <begin position="368"/>
        <end position="387"/>
    </location>
</feature>
<dbReference type="PROSITE" id="PS50261">
    <property type="entry name" value="G_PROTEIN_RECEP_F2_4"/>
    <property type="match status" value="1"/>
</dbReference>
<accession>A0A9P0IVT6</accession>
<feature type="transmembrane region" description="Helical" evidence="11">
    <location>
        <begin position="273"/>
        <end position="296"/>
    </location>
</feature>
<dbReference type="GO" id="GO:0005886">
    <property type="term" value="C:plasma membrane"/>
    <property type="evidence" value="ECO:0007669"/>
    <property type="project" value="UniProtKB-SubCell"/>
</dbReference>
<evidence type="ECO:0000256" key="3">
    <source>
        <dbReference type="ARBA" id="ARBA00022475"/>
    </source>
</evidence>
<keyword evidence="15" id="KW-1185">Reference proteome</keyword>
<dbReference type="Gene3D" id="2.30.160.11">
    <property type="match status" value="1"/>
</dbReference>
<comment type="subcellular location">
    <subcellularLocation>
        <location evidence="1">Cell membrane</location>
        <topology evidence="1">Multi-pass membrane protein</topology>
    </subcellularLocation>
</comment>
<keyword evidence="5 12" id="KW-0732">Signal</keyword>
<evidence type="ECO:0000256" key="11">
    <source>
        <dbReference type="SAM" id="Phobius"/>
    </source>
</evidence>
<name>A0A9P0IVT6_9DIPT</name>
<evidence type="ECO:0000313" key="15">
    <source>
        <dbReference type="Proteomes" id="UP001153620"/>
    </source>
</evidence>
<dbReference type="InterPro" id="IPR051384">
    <property type="entry name" value="Mth_GPCR"/>
</dbReference>
<reference evidence="14" key="2">
    <citation type="submission" date="2022-10" db="EMBL/GenBank/DDBJ databases">
        <authorList>
            <consortium name="ENA_rothamsted_submissions"/>
            <consortium name="culmorum"/>
            <person name="King R."/>
        </authorList>
    </citation>
    <scope>NUCLEOTIDE SEQUENCE</scope>
</reference>
<dbReference type="GO" id="GO:0008528">
    <property type="term" value="F:G protein-coupled peptide receptor activity"/>
    <property type="evidence" value="ECO:0007669"/>
    <property type="project" value="TreeGrafter"/>
</dbReference>
<dbReference type="SUPFAM" id="SSF63877">
    <property type="entry name" value="Methuselah ectodomain"/>
    <property type="match status" value="1"/>
</dbReference>
<dbReference type="InterPro" id="IPR010596">
    <property type="entry name" value="Methuselah_N_dom"/>
</dbReference>
<evidence type="ECO:0000256" key="10">
    <source>
        <dbReference type="ARBA" id="ARBA00023224"/>
    </source>
</evidence>
<keyword evidence="10" id="KW-0807">Transducer</keyword>
<evidence type="ECO:0000256" key="12">
    <source>
        <dbReference type="SAM" id="SignalP"/>
    </source>
</evidence>
<dbReference type="InterPro" id="IPR023311">
    <property type="entry name" value="Methusela_ecto_dom_2"/>
</dbReference>
<evidence type="ECO:0000256" key="4">
    <source>
        <dbReference type="ARBA" id="ARBA00022692"/>
    </source>
</evidence>
<dbReference type="Proteomes" id="UP001153620">
    <property type="component" value="Chromosome 2"/>
</dbReference>
<dbReference type="InterPro" id="IPR017981">
    <property type="entry name" value="GPCR_2-like_7TM"/>
</dbReference>
<evidence type="ECO:0000313" key="14">
    <source>
        <dbReference type="EMBL" id="CAH1719588.1"/>
    </source>
</evidence>
<dbReference type="Gene3D" id="2.170.180.11">
    <property type="entry name" value="Methuselah ectodomain, domain 2"/>
    <property type="match status" value="1"/>
</dbReference>
<reference evidence="14" key="1">
    <citation type="submission" date="2022-01" db="EMBL/GenBank/DDBJ databases">
        <authorList>
            <person name="King R."/>
        </authorList>
    </citation>
    <scope>NUCLEOTIDE SEQUENCE</scope>
</reference>
<feature type="domain" description="G-protein coupled receptors family 2 profile 2" evidence="13">
    <location>
        <begin position="206"/>
        <end position="385"/>
    </location>
</feature>
<proteinExistence type="inferred from homology"/>
<keyword evidence="7" id="KW-0297">G-protein coupled receptor</keyword>
<feature type="signal peptide" evidence="12">
    <location>
        <begin position="1"/>
        <end position="18"/>
    </location>
</feature>
<feature type="transmembrane region" description="Helical" evidence="11">
    <location>
        <begin position="242"/>
        <end position="261"/>
    </location>
</feature>
<evidence type="ECO:0000256" key="6">
    <source>
        <dbReference type="ARBA" id="ARBA00022989"/>
    </source>
</evidence>
<evidence type="ECO:0000256" key="7">
    <source>
        <dbReference type="ARBA" id="ARBA00023040"/>
    </source>
</evidence>